<dbReference type="InterPro" id="IPR001245">
    <property type="entry name" value="Ser-Thr/Tyr_kinase_cat_dom"/>
</dbReference>
<keyword evidence="5" id="KW-1185">Reference proteome</keyword>
<gene>
    <name evidence="4" type="ORF">GMARGA_LOCUS9228</name>
</gene>
<dbReference type="Gene3D" id="1.25.40.10">
    <property type="entry name" value="Tetratricopeptide repeat domain"/>
    <property type="match status" value="1"/>
</dbReference>
<dbReference type="Pfam" id="PF07714">
    <property type="entry name" value="PK_Tyr_Ser-Thr"/>
    <property type="match status" value="1"/>
</dbReference>
<reference evidence="4 5" key="1">
    <citation type="submission" date="2021-06" db="EMBL/GenBank/DDBJ databases">
        <authorList>
            <person name="Kallberg Y."/>
            <person name="Tangrot J."/>
            <person name="Rosling A."/>
        </authorList>
    </citation>
    <scope>NUCLEOTIDE SEQUENCE [LARGE SCALE GENOMIC DNA]</scope>
    <source>
        <strain evidence="4 5">120-4 pot B 10/14</strain>
    </source>
</reference>
<dbReference type="Proteomes" id="UP000789901">
    <property type="component" value="Unassembled WGS sequence"/>
</dbReference>
<dbReference type="SUPFAM" id="SSF81901">
    <property type="entry name" value="HCP-like"/>
    <property type="match status" value="1"/>
</dbReference>
<evidence type="ECO:0000313" key="4">
    <source>
        <dbReference type="EMBL" id="CAG8648550.1"/>
    </source>
</evidence>
<dbReference type="PANTHER" id="PTHR44329:SF298">
    <property type="entry name" value="MIXED LINEAGE KINASE DOMAIN-LIKE PROTEIN"/>
    <property type="match status" value="1"/>
</dbReference>
<dbReference type="InterPro" id="IPR011990">
    <property type="entry name" value="TPR-like_helical_dom_sf"/>
</dbReference>
<dbReference type="InterPro" id="IPR051681">
    <property type="entry name" value="Ser/Thr_Kinases-Pseudokinases"/>
</dbReference>
<name>A0ABN7UQT7_GIGMA</name>
<feature type="domain" description="Protein kinase" evidence="3">
    <location>
        <begin position="15"/>
        <end position="294"/>
    </location>
</feature>
<dbReference type="InterPro" id="IPR011009">
    <property type="entry name" value="Kinase-like_dom_sf"/>
</dbReference>
<dbReference type="SMART" id="SM00671">
    <property type="entry name" value="SEL1"/>
    <property type="match status" value="1"/>
</dbReference>
<dbReference type="PROSITE" id="PS50011">
    <property type="entry name" value="PROTEIN_KINASE_DOM"/>
    <property type="match status" value="1"/>
</dbReference>
<evidence type="ECO:0000256" key="2">
    <source>
        <dbReference type="ARBA" id="ARBA00022840"/>
    </source>
</evidence>
<evidence type="ECO:0000256" key="1">
    <source>
        <dbReference type="ARBA" id="ARBA00022741"/>
    </source>
</evidence>
<protein>
    <submittedName>
        <fullName evidence="4">9630_t:CDS:1</fullName>
    </submittedName>
</protein>
<sequence>MNDENDFFILYDDIKLTGQKLGKGSASEVELGEYQGNKVAVKRFDNGDIKEIIKELRKHKNLRSEYIIKFCGVVRAPNDNTYLVTKFAENGTLRDYLEKKEYEYFTKAKMAVDIANGLIECHKNGIVHSDLKADNILVDKDLILKISDFGLSTSKKALSLGEQAGGAPKWRAPERFAYNSKPYEKYKDDSKFSKLFDEKMAKHYKDQPHLSDVYSYGLVVWEIATNGMVLYPGLKNVVSLLEIKIRDDINDLVEALDRKNVPPIFRYVIKKCCEFDPLKRIFLEQVIFDLKDMYKNIVWNDRGRSHFLKVFPFLNIGPVYQLNDLIASARVSEFLVKHSEFISKHKQKNSVNKDSCIGDTKDENKAKKLISEFTTTQITDNDSIAQFNIGDLYFNSKLGFKINKEKGEKYLRLAAENGYEDAITLCKKNKINFINQQNYFENFEVALDLHNSRTGNNRQEVEKINCKLFDKLYKKNIMNWIH</sequence>
<dbReference type="EMBL" id="CAJVQB010004899">
    <property type="protein sequence ID" value="CAG8648550.1"/>
    <property type="molecule type" value="Genomic_DNA"/>
</dbReference>
<proteinExistence type="predicted"/>
<accession>A0ABN7UQT7</accession>
<dbReference type="PANTHER" id="PTHR44329">
    <property type="entry name" value="SERINE/THREONINE-PROTEIN KINASE TNNI3K-RELATED"/>
    <property type="match status" value="1"/>
</dbReference>
<dbReference type="Gene3D" id="1.10.510.10">
    <property type="entry name" value="Transferase(Phosphotransferase) domain 1"/>
    <property type="match status" value="1"/>
</dbReference>
<keyword evidence="1" id="KW-0547">Nucleotide-binding</keyword>
<dbReference type="SMART" id="SM00220">
    <property type="entry name" value="S_TKc"/>
    <property type="match status" value="1"/>
</dbReference>
<evidence type="ECO:0000259" key="3">
    <source>
        <dbReference type="PROSITE" id="PS50011"/>
    </source>
</evidence>
<dbReference type="Gene3D" id="3.30.200.20">
    <property type="entry name" value="Phosphorylase Kinase, domain 1"/>
    <property type="match status" value="1"/>
</dbReference>
<dbReference type="InterPro" id="IPR006597">
    <property type="entry name" value="Sel1-like"/>
</dbReference>
<dbReference type="PROSITE" id="PS00108">
    <property type="entry name" value="PROTEIN_KINASE_ST"/>
    <property type="match status" value="1"/>
</dbReference>
<keyword evidence="2" id="KW-0067">ATP-binding</keyword>
<dbReference type="SUPFAM" id="SSF56112">
    <property type="entry name" value="Protein kinase-like (PK-like)"/>
    <property type="match status" value="1"/>
</dbReference>
<organism evidence="4 5">
    <name type="scientific">Gigaspora margarita</name>
    <dbReference type="NCBI Taxonomy" id="4874"/>
    <lineage>
        <taxon>Eukaryota</taxon>
        <taxon>Fungi</taxon>
        <taxon>Fungi incertae sedis</taxon>
        <taxon>Mucoromycota</taxon>
        <taxon>Glomeromycotina</taxon>
        <taxon>Glomeromycetes</taxon>
        <taxon>Diversisporales</taxon>
        <taxon>Gigasporaceae</taxon>
        <taxon>Gigaspora</taxon>
    </lineage>
</organism>
<comment type="caution">
    <text evidence="4">The sequence shown here is derived from an EMBL/GenBank/DDBJ whole genome shotgun (WGS) entry which is preliminary data.</text>
</comment>
<dbReference type="InterPro" id="IPR008271">
    <property type="entry name" value="Ser/Thr_kinase_AS"/>
</dbReference>
<evidence type="ECO:0000313" key="5">
    <source>
        <dbReference type="Proteomes" id="UP000789901"/>
    </source>
</evidence>
<dbReference type="InterPro" id="IPR000719">
    <property type="entry name" value="Prot_kinase_dom"/>
</dbReference>